<accession>A0A1R1YKF5</accession>
<evidence type="ECO:0000313" key="2">
    <source>
        <dbReference type="Proteomes" id="UP000187429"/>
    </source>
</evidence>
<name>A0A1R1YKF5_9FUNG</name>
<sequence length="69" mass="8078">MMKFLVGGYENNPEIEVVKKLAEAYKSQDLNMFKSILAEREIMLKNTMGSQVGHARCWRFQRRLDSRAI</sequence>
<gene>
    <name evidence="1" type="ORF">AYI69_g3205</name>
</gene>
<organism evidence="1 2">
    <name type="scientific">Smittium culicis</name>
    <dbReference type="NCBI Taxonomy" id="133412"/>
    <lineage>
        <taxon>Eukaryota</taxon>
        <taxon>Fungi</taxon>
        <taxon>Fungi incertae sedis</taxon>
        <taxon>Zoopagomycota</taxon>
        <taxon>Kickxellomycotina</taxon>
        <taxon>Harpellomycetes</taxon>
        <taxon>Harpellales</taxon>
        <taxon>Legeriomycetaceae</taxon>
        <taxon>Smittium</taxon>
    </lineage>
</organism>
<dbReference type="Proteomes" id="UP000187429">
    <property type="component" value="Unassembled WGS sequence"/>
</dbReference>
<protein>
    <submittedName>
        <fullName evidence="1">Uncharacterized protein</fullName>
    </submittedName>
</protein>
<keyword evidence="2" id="KW-1185">Reference proteome</keyword>
<comment type="caution">
    <text evidence="1">The sequence shown here is derived from an EMBL/GenBank/DDBJ whole genome shotgun (WGS) entry which is preliminary data.</text>
</comment>
<reference evidence="2" key="1">
    <citation type="submission" date="2017-01" db="EMBL/GenBank/DDBJ databases">
        <authorList>
            <person name="Wang Y."/>
            <person name="White M."/>
            <person name="Kvist S."/>
            <person name="Moncalvo J.-M."/>
        </authorList>
    </citation>
    <scope>NUCLEOTIDE SEQUENCE [LARGE SCALE GENOMIC DNA]</scope>
    <source>
        <strain evidence="2">ID-206-W2</strain>
    </source>
</reference>
<evidence type="ECO:0000313" key="1">
    <source>
        <dbReference type="EMBL" id="OMJ27364.1"/>
    </source>
</evidence>
<proteinExistence type="predicted"/>
<dbReference type="EMBL" id="LSSM01001051">
    <property type="protein sequence ID" value="OMJ27364.1"/>
    <property type="molecule type" value="Genomic_DNA"/>
</dbReference>
<dbReference type="AlphaFoldDB" id="A0A1R1YKF5"/>